<dbReference type="Proteomes" id="UP000705508">
    <property type="component" value="Unassembled WGS sequence"/>
</dbReference>
<dbReference type="RefSeq" id="WP_204906717.1">
    <property type="nucleotide sequence ID" value="NZ_JACJKS010000010.1"/>
</dbReference>
<evidence type="ECO:0000313" key="3">
    <source>
        <dbReference type="Proteomes" id="UP000705508"/>
    </source>
</evidence>
<dbReference type="InterPro" id="IPR024207">
    <property type="entry name" value="CotJB_dom"/>
</dbReference>
<keyword evidence="2" id="KW-0946">Virion</keyword>
<reference evidence="2" key="2">
    <citation type="journal article" date="2021" name="Sci. Rep.">
        <title>The distribution of antibiotic resistance genes in chicken gut microbiota commensals.</title>
        <authorList>
            <person name="Juricova H."/>
            <person name="Matiasovicova J."/>
            <person name="Kubasova T."/>
            <person name="Cejkova D."/>
            <person name="Rychlik I."/>
        </authorList>
    </citation>
    <scope>NUCLEOTIDE SEQUENCE</scope>
    <source>
        <strain evidence="2">An582</strain>
    </source>
</reference>
<sequence length="90" mass="10600">MADNRPCRRDLRHYIDVVSFAADDVKLFLDTHPDCREALEFFDDCQAKRALALKEYAKYYGPLTIDTADLSETDRWNWINEPWPWQEGGC</sequence>
<proteinExistence type="predicted"/>
<dbReference type="AlphaFoldDB" id="A0A939BFU3"/>
<feature type="domain" description="Protein CotJB" evidence="1">
    <location>
        <begin position="13"/>
        <end position="86"/>
    </location>
</feature>
<dbReference type="Pfam" id="PF12652">
    <property type="entry name" value="CotJB"/>
    <property type="match status" value="1"/>
</dbReference>
<comment type="caution">
    <text evidence="2">The sequence shown here is derived from an EMBL/GenBank/DDBJ whole genome shotgun (WGS) entry which is preliminary data.</text>
</comment>
<name>A0A939BFU3_9CLOT</name>
<organism evidence="2 3">
    <name type="scientific">Mordavella massiliensis</name>
    <dbReference type="NCBI Taxonomy" id="1871024"/>
    <lineage>
        <taxon>Bacteria</taxon>
        <taxon>Bacillati</taxon>
        <taxon>Bacillota</taxon>
        <taxon>Clostridia</taxon>
        <taxon>Eubacteriales</taxon>
        <taxon>Clostridiaceae</taxon>
        <taxon>Mordavella</taxon>
    </lineage>
</organism>
<keyword evidence="2" id="KW-0167">Capsid protein</keyword>
<evidence type="ECO:0000313" key="2">
    <source>
        <dbReference type="EMBL" id="MBM6948712.1"/>
    </source>
</evidence>
<evidence type="ECO:0000259" key="1">
    <source>
        <dbReference type="Pfam" id="PF12652"/>
    </source>
</evidence>
<gene>
    <name evidence="2" type="ORF">H6A20_08620</name>
</gene>
<accession>A0A939BFU3</accession>
<reference evidence="2" key="1">
    <citation type="submission" date="2020-08" db="EMBL/GenBank/DDBJ databases">
        <authorList>
            <person name="Cejkova D."/>
            <person name="Kubasova T."/>
            <person name="Jahodarova E."/>
            <person name="Rychlik I."/>
        </authorList>
    </citation>
    <scope>NUCLEOTIDE SEQUENCE</scope>
    <source>
        <strain evidence="2">An582</strain>
    </source>
</reference>
<protein>
    <submittedName>
        <fullName evidence="2">Spore coat protein CotJB</fullName>
    </submittedName>
</protein>
<dbReference type="EMBL" id="JACJKS010000010">
    <property type="protein sequence ID" value="MBM6948712.1"/>
    <property type="molecule type" value="Genomic_DNA"/>
</dbReference>